<evidence type="ECO:0000256" key="1">
    <source>
        <dbReference type="SAM" id="Phobius"/>
    </source>
</evidence>
<dbReference type="Gene3D" id="1.20.1640.10">
    <property type="entry name" value="Multidrug efflux transporter AcrB transmembrane domain"/>
    <property type="match status" value="1"/>
</dbReference>
<sequence length="351" mass="38538">MTADGPSLSSASLPSTSSVGVDEKYEEWMKDLNTFLDLSPRFRDEVVISREEGGSRNGEERVKASILLRLDHAPLQNTSIQVEAMNYLRTLSSSSPLRAFPYSPYYVFFEQYPLMTEVAVQSIVSALICLFFVSIIFFRSFLAAALAALLIIIVDCNVFGMLYILNIGLHSVSAPLLVLAVGLAVDYAAHVGHAVIHTYKEWLKCMEDAEEGGVDSVSKAEGKEEEGKDVEVSATVHTAASTLDRSDSLDVAERPHAHTSPARSRTPPQQLKHMLQLSLHGVAPAVLHAAISSLIGIFPCFFSTSAPLQIFARVFVSIVVFSFIHGVFTFPFLLSFLLLLKRVTAKEKQVQ</sequence>
<reference evidence="2" key="1">
    <citation type="submission" date="2021-01" db="EMBL/GenBank/DDBJ databases">
        <authorList>
            <person name="Corre E."/>
            <person name="Pelletier E."/>
            <person name="Niang G."/>
            <person name="Scheremetjew M."/>
            <person name="Finn R."/>
            <person name="Kale V."/>
            <person name="Holt S."/>
            <person name="Cochrane G."/>
            <person name="Meng A."/>
            <person name="Brown T."/>
            <person name="Cohen L."/>
        </authorList>
    </citation>
    <scope>NUCLEOTIDE SEQUENCE</scope>
    <source>
        <strain evidence="2">NIES-2562</strain>
    </source>
</reference>
<evidence type="ECO:0008006" key="3">
    <source>
        <dbReference type="Google" id="ProtNLM"/>
    </source>
</evidence>
<keyword evidence="1" id="KW-0812">Transmembrane</keyword>
<dbReference type="SUPFAM" id="SSF82866">
    <property type="entry name" value="Multidrug efflux transporter AcrB transmembrane domain"/>
    <property type="match status" value="1"/>
</dbReference>
<dbReference type="EMBL" id="HBIB01030127">
    <property type="protein sequence ID" value="CAE0257312.1"/>
    <property type="molecule type" value="Transcribed_RNA"/>
</dbReference>
<feature type="transmembrane region" description="Helical" evidence="1">
    <location>
        <begin position="118"/>
        <end position="138"/>
    </location>
</feature>
<protein>
    <recommendedName>
        <fullName evidence="3">SSD domain-containing protein</fullName>
    </recommendedName>
</protein>
<dbReference type="PANTHER" id="PTHR10796:SF92">
    <property type="entry name" value="PATCHED-RELATED, ISOFORM A"/>
    <property type="match status" value="1"/>
</dbReference>
<feature type="transmembrane region" description="Helical" evidence="1">
    <location>
        <begin position="310"/>
        <end position="340"/>
    </location>
</feature>
<name>A0A7S3DH56_9EUKA</name>
<proteinExistence type="predicted"/>
<dbReference type="PANTHER" id="PTHR10796">
    <property type="entry name" value="PATCHED-RELATED"/>
    <property type="match status" value="1"/>
</dbReference>
<dbReference type="InterPro" id="IPR051697">
    <property type="entry name" value="Patched_domain-protein"/>
</dbReference>
<dbReference type="AlphaFoldDB" id="A0A7S3DH56"/>
<dbReference type="GO" id="GO:0016020">
    <property type="term" value="C:membrane"/>
    <property type="evidence" value="ECO:0007669"/>
    <property type="project" value="TreeGrafter"/>
</dbReference>
<organism evidence="2">
    <name type="scientific">Palpitomonas bilix</name>
    <dbReference type="NCBI Taxonomy" id="652834"/>
    <lineage>
        <taxon>Eukaryota</taxon>
        <taxon>Eukaryota incertae sedis</taxon>
    </lineage>
</organism>
<feature type="transmembrane region" description="Helical" evidence="1">
    <location>
        <begin position="145"/>
        <end position="164"/>
    </location>
</feature>
<accession>A0A7S3DH56</accession>
<keyword evidence="1" id="KW-1133">Transmembrane helix</keyword>
<evidence type="ECO:0000313" key="2">
    <source>
        <dbReference type="EMBL" id="CAE0257312.1"/>
    </source>
</evidence>
<feature type="transmembrane region" description="Helical" evidence="1">
    <location>
        <begin position="282"/>
        <end position="304"/>
    </location>
</feature>
<feature type="transmembrane region" description="Helical" evidence="1">
    <location>
        <begin position="176"/>
        <end position="196"/>
    </location>
</feature>
<gene>
    <name evidence="2" type="ORF">PBIL07802_LOCUS19571</name>
</gene>
<keyword evidence="1" id="KW-0472">Membrane</keyword>